<dbReference type="STRING" id="71784.A0A1Y2BH91"/>
<dbReference type="InterPro" id="IPR000073">
    <property type="entry name" value="AB_hydrolase_1"/>
</dbReference>
<dbReference type="InParanoid" id="A0A1Y2BH91"/>
<gene>
    <name evidence="3" type="ORF">BCR39DRAFT_520344</name>
</gene>
<dbReference type="InterPro" id="IPR029058">
    <property type="entry name" value="AB_hydrolase_fold"/>
</dbReference>
<name>A0A1Y2BH91_9TREE</name>
<organism evidence="3 4">
    <name type="scientific">Naematelia encephala</name>
    <dbReference type="NCBI Taxonomy" id="71784"/>
    <lineage>
        <taxon>Eukaryota</taxon>
        <taxon>Fungi</taxon>
        <taxon>Dikarya</taxon>
        <taxon>Basidiomycota</taxon>
        <taxon>Agaricomycotina</taxon>
        <taxon>Tremellomycetes</taxon>
        <taxon>Tremellales</taxon>
        <taxon>Naemateliaceae</taxon>
        <taxon>Naematelia</taxon>
    </lineage>
</organism>
<dbReference type="AlphaFoldDB" id="A0A1Y2BH91"/>
<dbReference type="InterPro" id="IPR051340">
    <property type="entry name" value="Haloalkane_dehalogenase"/>
</dbReference>
<evidence type="ECO:0000259" key="2">
    <source>
        <dbReference type="Pfam" id="PF00561"/>
    </source>
</evidence>
<dbReference type="Pfam" id="PF00561">
    <property type="entry name" value="Abhydrolase_1"/>
    <property type="match status" value="1"/>
</dbReference>
<dbReference type="OrthoDB" id="6431331at2759"/>
<dbReference type="InterPro" id="IPR000639">
    <property type="entry name" value="Epox_hydrolase-like"/>
</dbReference>
<dbReference type="Proteomes" id="UP000193986">
    <property type="component" value="Unassembled WGS sequence"/>
</dbReference>
<sequence>MSFTTTTYHDIQVPNGVKVHYAQAGQATNPTILLLPGFPSSSFQYRGLIPLLSDKYHVLSPDLPGFGHTTLPAGFKPTFSSITSTIGQFLDALKIDKFVSYCFDYGAPVTWRLALDRPEAIKAIIAQNGNAYERGLSEWWDPLKTWWASGNPNNNEIRQALGQAALSIESVKQQYVAGVPTDRLSRIDPSTWTLDTLQNLTGKDKQDIQLDLFFDYGSNLAVYPKVHEWFRKSQVPLLAVWGKNDVIFPGETSAKAFLDDLPNAEIHLLDGGHFLLETHLEEVAAYIRNFLQNIKW</sequence>
<dbReference type="EMBL" id="MCFC01000006">
    <property type="protein sequence ID" value="ORY33475.1"/>
    <property type="molecule type" value="Genomic_DNA"/>
</dbReference>
<keyword evidence="4" id="KW-1185">Reference proteome</keyword>
<protein>
    <submittedName>
        <fullName evidence="3">Alpha/beta hydrolase fold protein</fullName>
    </submittedName>
</protein>
<evidence type="ECO:0000313" key="3">
    <source>
        <dbReference type="EMBL" id="ORY33475.1"/>
    </source>
</evidence>
<dbReference type="PANTHER" id="PTHR42977">
    <property type="entry name" value="HYDROLASE-RELATED"/>
    <property type="match status" value="1"/>
</dbReference>
<reference evidence="3 4" key="1">
    <citation type="submission" date="2016-07" db="EMBL/GenBank/DDBJ databases">
        <title>Pervasive Adenine N6-methylation of Active Genes in Fungi.</title>
        <authorList>
            <consortium name="DOE Joint Genome Institute"/>
            <person name="Mondo S.J."/>
            <person name="Dannebaum R.O."/>
            <person name="Kuo R.C."/>
            <person name="Labutti K."/>
            <person name="Haridas S."/>
            <person name="Kuo A."/>
            <person name="Salamov A."/>
            <person name="Ahrendt S.R."/>
            <person name="Lipzen A."/>
            <person name="Sullivan W."/>
            <person name="Andreopoulos W.B."/>
            <person name="Clum A."/>
            <person name="Lindquist E."/>
            <person name="Daum C."/>
            <person name="Ramamoorthy G.K."/>
            <person name="Gryganskyi A."/>
            <person name="Culley D."/>
            <person name="Magnuson J.K."/>
            <person name="James T.Y."/>
            <person name="O'Malley M.A."/>
            <person name="Stajich J.E."/>
            <person name="Spatafora J.W."/>
            <person name="Visel A."/>
            <person name="Grigoriev I.V."/>
        </authorList>
    </citation>
    <scope>NUCLEOTIDE SEQUENCE [LARGE SCALE GENOMIC DNA]</scope>
    <source>
        <strain evidence="3 4">68-887.2</strain>
    </source>
</reference>
<dbReference type="SUPFAM" id="SSF53474">
    <property type="entry name" value="alpha/beta-Hydrolases"/>
    <property type="match status" value="1"/>
</dbReference>
<accession>A0A1Y2BH91</accession>
<dbReference type="PRINTS" id="PR00111">
    <property type="entry name" value="ABHYDROLASE"/>
</dbReference>
<dbReference type="PANTHER" id="PTHR42977:SF3">
    <property type="entry name" value="AB HYDROLASE-1 DOMAIN-CONTAINING PROTEIN"/>
    <property type="match status" value="1"/>
</dbReference>
<evidence type="ECO:0000256" key="1">
    <source>
        <dbReference type="ARBA" id="ARBA00022801"/>
    </source>
</evidence>
<keyword evidence="1 3" id="KW-0378">Hydrolase</keyword>
<proteinExistence type="predicted"/>
<dbReference type="Gene3D" id="3.40.50.1820">
    <property type="entry name" value="alpha/beta hydrolase"/>
    <property type="match status" value="1"/>
</dbReference>
<dbReference type="PRINTS" id="PR00412">
    <property type="entry name" value="EPOXHYDRLASE"/>
</dbReference>
<dbReference type="GO" id="GO:0004301">
    <property type="term" value="F:epoxide hydrolase activity"/>
    <property type="evidence" value="ECO:0007669"/>
    <property type="project" value="TreeGrafter"/>
</dbReference>
<feature type="domain" description="AB hydrolase-1" evidence="2">
    <location>
        <begin position="30"/>
        <end position="279"/>
    </location>
</feature>
<comment type="caution">
    <text evidence="3">The sequence shown here is derived from an EMBL/GenBank/DDBJ whole genome shotgun (WGS) entry which is preliminary data.</text>
</comment>
<evidence type="ECO:0000313" key="4">
    <source>
        <dbReference type="Proteomes" id="UP000193986"/>
    </source>
</evidence>